<comment type="caution">
    <text evidence="2">The sequence shown here is derived from an EMBL/GenBank/DDBJ whole genome shotgun (WGS) entry which is preliminary data.</text>
</comment>
<feature type="domain" description="Integrase zinc-binding" evidence="1">
    <location>
        <begin position="30"/>
        <end position="86"/>
    </location>
</feature>
<evidence type="ECO:0000259" key="1">
    <source>
        <dbReference type="Pfam" id="PF17921"/>
    </source>
</evidence>
<dbReference type="EMBL" id="JASPKY010000090">
    <property type="protein sequence ID" value="KAK9738112.1"/>
    <property type="molecule type" value="Genomic_DNA"/>
</dbReference>
<dbReference type="Pfam" id="PF17921">
    <property type="entry name" value="Integrase_H2C2"/>
    <property type="match status" value="1"/>
</dbReference>
<evidence type="ECO:0000313" key="3">
    <source>
        <dbReference type="Proteomes" id="UP001458880"/>
    </source>
</evidence>
<evidence type="ECO:0000313" key="2">
    <source>
        <dbReference type="EMBL" id="KAK9738112.1"/>
    </source>
</evidence>
<keyword evidence="3" id="KW-1185">Reference proteome</keyword>
<dbReference type="Proteomes" id="UP001458880">
    <property type="component" value="Unassembled WGS sequence"/>
</dbReference>
<dbReference type="InterPro" id="IPR041588">
    <property type="entry name" value="Integrase_H2C2"/>
</dbReference>
<organism evidence="2 3">
    <name type="scientific">Popillia japonica</name>
    <name type="common">Japanese beetle</name>
    <dbReference type="NCBI Taxonomy" id="7064"/>
    <lineage>
        <taxon>Eukaryota</taxon>
        <taxon>Metazoa</taxon>
        <taxon>Ecdysozoa</taxon>
        <taxon>Arthropoda</taxon>
        <taxon>Hexapoda</taxon>
        <taxon>Insecta</taxon>
        <taxon>Pterygota</taxon>
        <taxon>Neoptera</taxon>
        <taxon>Endopterygota</taxon>
        <taxon>Coleoptera</taxon>
        <taxon>Polyphaga</taxon>
        <taxon>Scarabaeiformia</taxon>
        <taxon>Scarabaeidae</taxon>
        <taxon>Rutelinae</taxon>
        <taxon>Popillia</taxon>
    </lineage>
</organism>
<dbReference type="AlphaFoldDB" id="A0AAW1LSK8"/>
<reference evidence="2 3" key="1">
    <citation type="journal article" date="2024" name="BMC Genomics">
        <title>De novo assembly and annotation of Popillia japonica's genome with initial clues to its potential as an invasive pest.</title>
        <authorList>
            <person name="Cucini C."/>
            <person name="Boschi S."/>
            <person name="Funari R."/>
            <person name="Cardaioli E."/>
            <person name="Iannotti N."/>
            <person name="Marturano G."/>
            <person name="Paoli F."/>
            <person name="Bruttini M."/>
            <person name="Carapelli A."/>
            <person name="Frati F."/>
            <person name="Nardi F."/>
        </authorList>
    </citation>
    <scope>NUCLEOTIDE SEQUENCE [LARGE SCALE GENOMIC DNA]</scope>
    <source>
        <strain evidence="2">DMR45628</strain>
    </source>
</reference>
<sequence>MTEFTIRDGIVKKIGKIMRCFVPMADRLHVPMADRLHAMKVYHDEVAHIGWDKAIVRMREDLYWPKIDKTLKKYIRNCRACAVSKSHTVLAEDR</sequence>
<dbReference type="Gene3D" id="1.10.340.70">
    <property type="match status" value="1"/>
</dbReference>
<protein>
    <submittedName>
        <fullName evidence="2">Integrase zinc binding domain</fullName>
    </submittedName>
</protein>
<accession>A0AAW1LSK8</accession>
<gene>
    <name evidence="2" type="ORF">QE152_g10135</name>
</gene>
<name>A0AAW1LSK8_POPJA</name>
<proteinExistence type="predicted"/>